<evidence type="ECO:0000313" key="1">
    <source>
        <dbReference type="EMBL" id="JAD60257.1"/>
    </source>
</evidence>
<proteinExistence type="predicted"/>
<accession>A0A0A9BLV9</accession>
<dbReference type="AlphaFoldDB" id="A0A0A9BLV9"/>
<protein>
    <submittedName>
        <fullName evidence="1">Uncharacterized protein</fullName>
    </submittedName>
</protein>
<name>A0A0A9BLV9_ARUDO</name>
<organism evidence="1">
    <name type="scientific">Arundo donax</name>
    <name type="common">Giant reed</name>
    <name type="synonym">Donax arundinaceus</name>
    <dbReference type="NCBI Taxonomy" id="35708"/>
    <lineage>
        <taxon>Eukaryota</taxon>
        <taxon>Viridiplantae</taxon>
        <taxon>Streptophyta</taxon>
        <taxon>Embryophyta</taxon>
        <taxon>Tracheophyta</taxon>
        <taxon>Spermatophyta</taxon>
        <taxon>Magnoliopsida</taxon>
        <taxon>Liliopsida</taxon>
        <taxon>Poales</taxon>
        <taxon>Poaceae</taxon>
        <taxon>PACMAD clade</taxon>
        <taxon>Arundinoideae</taxon>
        <taxon>Arundineae</taxon>
        <taxon>Arundo</taxon>
    </lineage>
</organism>
<dbReference type="EMBL" id="GBRH01237638">
    <property type="protein sequence ID" value="JAD60257.1"/>
    <property type="molecule type" value="Transcribed_RNA"/>
</dbReference>
<reference evidence="1" key="1">
    <citation type="submission" date="2014-09" db="EMBL/GenBank/DDBJ databases">
        <authorList>
            <person name="Magalhaes I.L.F."/>
            <person name="Oliveira U."/>
            <person name="Santos F.R."/>
            <person name="Vidigal T.H.D.A."/>
            <person name="Brescovit A.D."/>
            <person name="Santos A.J."/>
        </authorList>
    </citation>
    <scope>NUCLEOTIDE SEQUENCE</scope>
    <source>
        <tissue evidence="1">Shoot tissue taken approximately 20 cm above the soil surface</tissue>
    </source>
</reference>
<reference evidence="1" key="2">
    <citation type="journal article" date="2015" name="Data Brief">
        <title>Shoot transcriptome of the giant reed, Arundo donax.</title>
        <authorList>
            <person name="Barrero R.A."/>
            <person name="Guerrero F.D."/>
            <person name="Moolhuijzen P."/>
            <person name="Goolsby J.A."/>
            <person name="Tidwell J."/>
            <person name="Bellgard S.E."/>
            <person name="Bellgard M.I."/>
        </authorList>
    </citation>
    <scope>NUCLEOTIDE SEQUENCE</scope>
    <source>
        <tissue evidence="1">Shoot tissue taken approximately 20 cm above the soil surface</tissue>
    </source>
</reference>
<sequence>MCNCTCMVILEEFYFRSKAISYGNGVFFIFWLWLGPKYISELQCSLATSDYRFKAA</sequence>